<reference evidence="3" key="4">
    <citation type="submission" date="2025-05" db="UniProtKB">
        <authorList>
            <consortium name="Ensembl"/>
        </authorList>
    </citation>
    <scope>IDENTIFICATION</scope>
</reference>
<evidence type="ECO:0000313" key="3">
    <source>
        <dbReference type="Ensembl" id="ENSCMIP00000036598.1"/>
    </source>
</evidence>
<dbReference type="GO" id="GO:0000164">
    <property type="term" value="C:protein phosphatase type 1 complex"/>
    <property type="evidence" value="ECO:0007669"/>
    <property type="project" value="TreeGrafter"/>
</dbReference>
<reference evidence="4" key="2">
    <citation type="journal article" date="2007" name="PLoS Biol.">
        <title>Survey sequencing and comparative analysis of the elephant shark (Callorhinchus milii) genome.</title>
        <authorList>
            <person name="Venkatesh B."/>
            <person name="Kirkness E.F."/>
            <person name="Loh Y.H."/>
            <person name="Halpern A.L."/>
            <person name="Lee A.P."/>
            <person name="Johnson J."/>
            <person name="Dandona N."/>
            <person name="Viswanathan L.D."/>
            <person name="Tay A."/>
            <person name="Venter J.C."/>
            <person name="Strausberg R.L."/>
            <person name="Brenner S."/>
        </authorList>
    </citation>
    <scope>NUCLEOTIDE SEQUENCE [LARGE SCALE GENOMIC DNA]</scope>
</reference>
<protein>
    <submittedName>
        <fullName evidence="2">Protein phosphatase 1 regulatory subunit 3D-like protein</fullName>
    </submittedName>
</protein>
<organism evidence="2">
    <name type="scientific">Callorhinchus milii</name>
    <name type="common">Ghost shark</name>
    <dbReference type="NCBI Taxonomy" id="7868"/>
    <lineage>
        <taxon>Eukaryota</taxon>
        <taxon>Metazoa</taxon>
        <taxon>Chordata</taxon>
        <taxon>Craniata</taxon>
        <taxon>Vertebrata</taxon>
        <taxon>Chondrichthyes</taxon>
        <taxon>Holocephali</taxon>
        <taxon>Chimaeriformes</taxon>
        <taxon>Callorhinchidae</taxon>
        <taxon>Callorhinchus</taxon>
    </lineage>
</organism>
<dbReference type="PANTHER" id="PTHR12307">
    <property type="entry name" value="PROTEIN PHOSPHATASE 1 REGULATORY SUBUNIT"/>
    <property type="match status" value="1"/>
</dbReference>
<dbReference type="Gene3D" id="2.60.40.2440">
    <property type="entry name" value="Carbohydrate binding type-21 domain"/>
    <property type="match status" value="1"/>
</dbReference>
<evidence type="ECO:0000313" key="4">
    <source>
        <dbReference type="Proteomes" id="UP000314986"/>
    </source>
</evidence>
<evidence type="ECO:0000313" key="2">
    <source>
        <dbReference type="EMBL" id="AFO99405.1"/>
    </source>
</evidence>
<dbReference type="OMA" id="CVHLESV"/>
<sequence>MGGNKRSQQRIQPFKYHFRPVLAHSTGLEHQIFFTLTRNLGYISDLYNSVNLIQENQQPGPGDGSYVSPGKRDSVRWPVVRKRAKSCPGSPERKTKRGNRVRFADSLGLELAVVRSYSLADEPEIPAHVLSSLGGRSNDDNKVWVQSFKPSFPAPMEAANFLERLRKQQVCLERVSESDLIISGTILVLNMAFEKDVTVRYTCTNWNLFSDVPALFDKSLGNNTDRFTFTLSPSVYMLEPGSCLEFAIRYSVNGVHFWDNNNDINYKMIYNIYRVSESVSNSQSTSASFV</sequence>
<dbReference type="InterPro" id="IPR050782">
    <property type="entry name" value="PP1_regulatory_subunit_3"/>
</dbReference>
<dbReference type="PANTHER" id="PTHR12307:SF4">
    <property type="entry name" value="PROTEIN PHOSPHATASE 1 REGULATORY SUBUNIT 3D"/>
    <property type="match status" value="1"/>
</dbReference>
<feature type="domain" description="CBM21" evidence="1">
    <location>
        <begin position="162"/>
        <end position="269"/>
    </location>
</feature>
<dbReference type="Proteomes" id="UP000314986">
    <property type="component" value="Unassembled WGS sequence"/>
</dbReference>
<dbReference type="EMBL" id="JW866888">
    <property type="protein sequence ID" value="AFO99405.1"/>
    <property type="molecule type" value="mRNA"/>
</dbReference>
<accession>V9KMD2</accession>
<proteinExistence type="evidence at transcript level"/>
<dbReference type="AlphaFoldDB" id="V9KMD2"/>
<dbReference type="InterPro" id="IPR038175">
    <property type="entry name" value="CBM21_dom_sf"/>
</dbReference>
<dbReference type="InterPro" id="IPR005036">
    <property type="entry name" value="CBM21_dom"/>
</dbReference>
<reference evidence="4" key="1">
    <citation type="journal article" date="2006" name="Science">
        <title>Ancient noncoding elements conserved in the human genome.</title>
        <authorList>
            <person name="Venkatesh B."/>
            <person name="Kirkness E.F."/>
            <person name="Loh Y.H."/>
            <person name="Halpern A.L."/>
            <person name="Lee A.P."/>
            <person name="Johnson J."/>
            <person name="Dandona N."/>
            <person name="Viswanathan L.D."/>
            <person name="Tay A."/>
            <person name="Venter J.C."/>
            <person name="Strausberg R.L."/>
            <person name="Brenner S."/>
        </authorList>
    </citation>
    <scope>NUCLEOTIDE SEQUENCE [LARGE SCALE GENOMIC DNA]</scope>
</reference>
<dbReference type="GeneTree" id="ENSGT00940000161921"/>
<dbReference type="PROSITE" id="PS51159">
    <property type="entry name" value="CBM21"/>
    <property type="match status" value="1"/>
</dbReference>
<evidence type="ECO:0000259" key="1">
    <source>
        <dbReference type="PROSITE" id="PS51159"/>
    </source>
</evidence>
<dbReference type="STRING" id="7868.ENSCMIP00000036598"/>
<name>V9KMD2_CALMI</name>
<reference evidence="2 4" key="3">
    <citation type="journal article" date="2014" name="Nature">
        <title>Elephant shark genome provides unique insights into gnathostome evolution.</title>
        <authorList>
            <consortium name="International Elephant Shark Genome Sequencing Consortium"/>
            <person name="Venkatesh B."/>
            <person name="Lee A.P."/>
            <person name="Ravi V."/>
            <person name="Maurya A.K."/>
            <person name="Lian M.M."/>
            <person name="Swann J.B."/>
            <person name="Ohta Y."/>
            <person name="Flajnik M.F."/>
            <person name="Sutoh Y."/>
            <person name="Kasahara M."/>
            <person name="Hoon S."/>
            <person name="Gangu V."/>
            <person name="Roy S.W."/>
            <person name="Irimia M."/>
            <person name="Korzh V."/>
            <person name="Kondrychyn I."/>
            <person name="Lim Z.W."/>
            <person name="Tay B.H."/>
            <person name="Tohari S."/>
            <person name="Kong K.W."/>
            <person name="Ho S."/>
            <person name="Lorente-Galdos B."/>
            <person name="Quilez J."/>
            <person name="Marques-Bonet T."/>
            <person name="Raney B.J."/>
            <person name="Ingham P.W."/>
            <person name="Tay A."/>
            <person name="Hillier L.W."/>
            <person name="Minx P."/>
            <person name="Boehm T."/>
            <person name="Wilson R.K."/>
            <person name="Brenner S."/>
            <person name="Warren W.C."/>
        </authorList>
    </citation>
    <scope>NUCLEOTIDE SEQUENCE</scope>
    <source>
        <tissue evidence="2">Testis</tissue>
    </source>
</reference>
<dbReference type="Pfam" id="PF03370">
    <property type="entry name" value="CBM_21"/>
    <property type="match status" value="1"/>
</dbReference>
<dbReference type="Ensembl" id="ENSCMIT00000037138.1">
    <property type="protein sequence ID" value="ENSCMIP00000036598.1"/>
    <property type="gene ID" value="ENSCMIG00000015464.1"/>
</dbReference>
<keyword evidence="4" id="KW-1185">Reference proteome</keyword>
<dbReference type="GO" id="GO:0005979">
    <property type="term" value="P:regulation of glycogen biosynthetic process"/>
    <property type="evidence" value="ECO:0007669"/>
    <property type="project" value="TreeGrafter"/>
</dbReference>
<dbReference type="GO" id="GO:0008157">
    <property type="term" value="F:protein phosphatase 1 binding"/>
    <property type="evidence" value="ECO:0007669"/>
    <property type="project" value="TreeGrafter"/>
</dbReference>
<dbReference type="GO" id="GO:2001069">
    <property type="term" value="F:glycogen binding"/>
    <property type="evidence" value="ECO:0007669"/>
    <property type="project" value="TreeGrafter"/>
</dbReference>